<protein>
    <recommendedName>
        <fullName evidence="5">Zinc finger PHD-type domain-containing protein</fullName>
    </recommendedName>
</protein>
<feature type="region of interest" description="Disordered" evidence="4">
    <location>
        <begin position="1"/>
        <end position="25"/>
    </location>
</feature>
<dbReference type="Proteomes" id="UP000801428">
    <property type="component" value="Unassembled WGS sequence"/>
</dbReference>
<feature type="region of interest" description="Disordered" evidence="4">
    <location>
        <begin position="265"/>
        <end position="307"/>
    </location>
</feature>
<comment type="caution">
    <text evidence="6">The sequence shown here is derived from an EMBL/GenBank/DDBJ whole genome shotgun (WGS) entry which is preliminary data.</text>
</comment>
<feature type="compositionally biased region" description="Low complexity" evidence="4">
    <location>
        <begin position="372"/>
        <end position="396"/>
    </location>
</feature>
<evidence type="ECO:0000256" key="3">
    <source>
        <dbReference type="ARBA" id="ARBA00022833"/>
    </source>
</evidence>
<dbReference type="AlphaFoldDB" id="A0A9P4T5L2"/>
<dbReference type="EMBL" id="SWKU01000034">
    <property type="protein sequence ID" value="KAF2995243.1"/>
    <property type="molecule type" value="Genomic_DNA"/>
</dbReference>
<dbReference type="GO" id="GO:0008270">
    <property type="term" value="F:zinc ion binding"/>
    <property type="evidence" value="ECO:0007669"/>
    <property type="project" value="UniProtKB-KW"/>
</dbReference>
<evidence type="ECO:0000256" key="2">
    <source>
        <dbReference type="ARBA" id="ARBA00022771"/>
    </source>
</evidence>
<evidence type="ECO:0000259" key="5">
    <source>
        <dbReference type="SMART" id="SM00249"/>
    </source>
</evidence>
<sequence>MPSRGFLTSPITIDDFPDSHVSQNEGSLAAPVPVAASHEGETEWALDLRGCKHAETDDLNYQGYVLQQNPPSTRHTFAMPGLASANMLRAYLHDYLQPHQVTDEYGATDDIANIRTDHLTVLQAKLWSEVLTRQSVSRTEATHPSRADKHVFILCDATDSMCHYMADLDASTRHLCHSTIVRVEPLVHWGTVDFAAELQSIICFRREGSLMQKEEYRELVKKMTDSKAPMYCIDCLGHLCSKRTEARETKKQRQDAPAKYRSLAAARAARPQTRARVKSPESVPSNVASLASSATRRAPAQGSNLPSAKSEIDLRKLLPQCDGASEYLKKTKVYRDSAGENEQDAIYISSSSDDFTESHNQRVDSMPCEEYPASSSPSVFSSSDAESESFASPPSELIDNSTNGIQENDENMHDEISGVKFAEVIDLITPPRKKGREFGHELDTNTKVSPLRQLRRSPRNHKVVPRNNATMSAVRPMKTLKRAIRPVVVKKYTKKRTNLLTGRGQTQDKALATTSEPFEYREPIATSDPIEEIYLLSWPSPLPLKACFTRRPKDEEKPHGIATEVFDEFVMSHPGPNAKICVCNKPANHIIANKDEPQIAQCSNPMCRFRWYHYWSCLDVSEKGKARAGTFTCQICQNEEAFTVKGIEDSWSLPERMEAQAVIKQVREEIGMWHLQPIGGVAYVANPYGLAKGADEYADQGAEDETEEWLSVVEA</sequence>
<evidence type="ECO:0000313" key="7">
    <source>
        <dbReference type="Proteomes" id="UP000801428"/>
    </source>
</evidence>
<feature type="region of interest" description="Disordered" evidence="4">
    <location>
        <begin position="348"/>
        <end position="409"/>
    </location>
</feature>
<keyword evidence="3" id="KW-0862">Zinc</keyword>
<dbReference type="Gene3D" id="3.30.40.10">
    <property type="entry name" value="Zinc/RING finger domain, C3HC4 (zinc finger)"/>
    <property type="match status" value="1"/>
</dbReference>
<keyword evidence="7" id="KW-1185">Reference proteome</keyword>
<dbReference type="SUPFAM" id="SSF57903">
    <property type="entry name" value="FYVE/PHD zinc finger"/>
    <property type="match status" value="1"/>
</dbReference>
<proteinExistence type="predicted"/>
<dbReference type="InterPro" id="IPR001965">
    <property type="entry name" value="Znf_PHD"/>
</dbReference>
<reference evidence="6" key="1">
    <citation type="submission" date="2019-04" db="EMBL/GenBank/DDBJ databases">
        <title>Sequencing of skin fungus with MAO and IRED activity.</title>
        <authorList>
            <person name="Marsaioli A.J."/>
            <person name="Bonatto J.M.C."/>
            <person name="Reis Junior O."/>
        </authorList>
    </citation>
    <scope>NUCLEOTIDE SEQUENCE</scope>
    <source>
        <strain evidence="6">30M1</strain>
    </source>
</reference>
<keyword evidence="1" id="KW-0479">Metal-binding</keyword>
<evidence type="ECO:0000256" key="4">
    <source>
        <dbReference type="SAM" id="MobiDB-lite"/>
    </source>
</evidence>
<keyword evidence="2" id="KW-0863">Zinc-finger</keyword>
<dbReference type="OrthoDB" id="5411773at2759"/>
<dbReference type="SMART" id="SM00249">
    <property type="entry name" value="PHD"/>
    <property type="match status" value="1"/>
</dbReference>
<organism evidence="6 7">
    <name type="scientific">Curvularia kusanoi</name>
    <name type="common">Cochliobolus kusanoi</name>
    <dbReference type="NCBI Taxonomy" id="90978"/>
    <lineage>
        <taxon>Eukaryota</taxon>
        <taxon>Fungi</taxon>
        <taxon>Dikarya</taxon>
        <taxon>Ascomycota</taxon>
        <taxon>Pezizomycotina</taxon>
        <taxon>Dothideomycetes</taxon>
        <taxon>Pleosporomycetidae</taxon>
        <taxon>Pleosporales</taxon>
        <taxon>Pleosporineae</taxon>
        <taxon>Pleosporaceae</taxon>
        <taxon>Curvularia</taxon>
    </lineage>
</organism>
<feature type="compositionally biased region" description="Low complexity" evidence="4">
    <location>
        <begin position="265"/>
        <end position="274"/>
    </location>
</feature>
<evidence type="ECO:0000256" key="1">
    <source>
        <dbReference type="ARBA" id="ARBA00022723"/>
    </source>
</evidence>
<feature type="domain" description="Zinc finger PHD-type" evidence="5">
    <location>
        <begin position="580"/>
        <end position="637"/>
    </location>
</feature>
<feature type="compositionally biased region" description="Polar residues" evidence="4">
    <location>
        <begin position="282"/>
        <end position="307"/>
    </location>
</feature>
<dbReference type="InterPro" id="IPR011011">
    <property type="entry name" value="Znf_FYVE_PHD"/>
</dbReference>
<name>A0A9P4T5L2_CURKU</name>
<gene>
    <name evidence="6" type="ORF">E8E13_003016</name>
</gene>
<dbReference type="InterPro" id="IPR013083">
    <property type="entry name" value="Znf_RING/FYVE/PHD"/>
</dbReference>
<evidence type="ECO:0000313" key="6">
    <source>
        <dbReference type="EMBL" id="KAF2995243.1"/>
    </source>
</evidence>
<accession>A0A9P4T5L2</accession>